<accession>A0A8S3WBZ5</accession>
<organism evidence="3 4">
    <name type="scientific">Parnassius apollo</name>
    <name type="common">Apollo butterfly</name>
    <name type="synonym">Papilio apollo</name>
    <dbReference type="NCBI Taxonomy" id="110799"/>
    <lineage>
        <taxon>Eukaryota</taxon>
        <taxon>Metazoa</taxon>
        <taxon>Ecdysozoa</taxon>
        <taxon>Arthropoda</taxon>
        <taxon>Hexapoda</taxon>
        <taxon>Insecta</taxon>
        <taxon>Pterygota</taxon>
        <taxon>Neoptera</taxon>
        <taxon>Endopterygota</taxon>
        <taxon>Lepidoptera</taxon>
        <taxon>Glossata</taxon>
        <taxon>Ditrysia</taxon>
        <taxon>Papilionoidea</taxon>
        <taxon>Papilionidae</taxon>
        <taxon>Parnassiinae</taxon>
        <taxon>Parnassini</taxon>
        <taxon>Parnassius</taxon>
        <taxon>Parnassius</taxon>
    </lineage>
</organism>
<dbReference type="EMBL" id="CAJQZP010000287">
    <property type="protein sequence ID" value="CAG4953020.1"/>
    <property type="molecule type" value="Genomic_DNA"/>
</dbReference>
<comment type="caution">
    <text evidence="3">The sequence shown here is derived from an EMBL/GenBank/DDBJ whole genome shotgun (WGS) entry which is preliminary data.</text>
</comment>
<feature type="region of interest" description="Disordered" evidence="1">
    <location>
        <begin position="172"/>
        <end position="237"/>
    </location>
</feature>
<reference evidence="3" key="1">
    <citation type="submission" date="2021-04" db="EMBL/GenBank/DDBJ databases">
        <authorList>
            <person name="Tunstrom K."/>
        </authorList>
    </citation>
    <scope>NUCLEOTIDE SEQUENCE</scope>
</reference>
<dbReference type="InterPro" id="IPR029526">
    <property type="entry name" value="PGBD"/>
</dbReference>
<dbReference type="Proteomes" id="UP000691718">
    <property type="component" value="Unassembled WGS sequence"/>
</dbReference>
<dbReference type="PANTHER" id="PTHR47272:SF1">
    <property type="entry name" value="PIGGYBAC TRANSPOSABLE ELEMENT-DERIVED PROTEIN 3-LIKE"/>
    <property type="match status" value="1"/>
</dbReference>
<name>A0A8S3WBZ5_PARAO</name>
<evidence type="ECO:0000313" key="3">
    <source>
        <dbReference type="EMBL" id="CAG4953020.1"/>
    </source>
</evidence>
<gene>
    <name evidence="3" type="ORF">PAPOLLO_LOCUS4769</name>
</gene>
<proteinExistence type="predicted"/>
<evidence type="ECO:0000259" key="2">
    <source>
        <dbReference type="Pfam" id="PF13843"/>
    </source>
</evidence>
<evidence type="ECO:0000313" key="4">
    <source>
        <dbReference type="Proteomes" id="UP000691718"/>
    </source>
</evidence>
<feature type="compositionally biased region" description="Polar residues" evidence="1">
    <location>
        <begin position="223"/>
        <end position="237"/>
    </location>
</feature>
<dbReference type="PANTHER" id="PTHR47272">
    <property type="entry name" value="DDE_TNP_1_7 DOMAIN-CONTAINING PROTEIN"/>
    <property type="match status" value="1"/>
</dbReference>
<dbReference type="Pfam" id="PF13843">
    <property type="entry name" value="DDE_Tnp_1_7"/>
    <property type="match status" value="1"/>
</dbReference>
<sequence>MCAKKRPVSCPHIIKEYNKKMGGVDKADMLISLYRVALKSKKWYMNIFSHLIDISLNNAWLAYKREMQEMGDNSIPLKMFRIQIADALIKSDTRIKIVIDSEISAEITKPIVPRPPPEMRPNMSSRIPRSDPRLPILSSDDLESILEWQDSEDSLDFSDDDDVADPSYVLEVNEQNLRQESDEEPEVPYLGDQDDNILITNSEANTSASTQPCKTSAAAPLPITSSEIGTTPRSTCS</sequence>
<evidence type="ECO:0000256" key="1">
    <source>
        <dbReference type="SAM" id="MobiDB-lite"/>
    </source>
</evidence>
<feature type="domain" description="PiggyBac transposable element-derived protein" evidence="2">
    <location>
        <begin position="6"/>
        <end position="60"/>
    </location>
</feature>
<keyword evidence="4" id="KW-1185">Reference proteome</keyword>
<feature type="region of interest" description="Disordered" evidence="1">
    <location>
        <begin position="110"/>
        <end position="135"/>
    </location>
</feature>
<feature type="compositionally biased region" description="Polar residues" evidence="1">
    <location>
        <begin position="198"/>
        <end position="214"/>
    </location>
</feature>
<dbReference type="OrthoDB" id="123207at2759"/>
<protein>
    <submittedName>
        <fullName evidence="3">(apollo) hypothetical protein</fullName>
    </submittedName>
</protein>
<dbReference type="AlphaFoldDB" id="A0A8S3WBZ5"/>